<feature type="chain" id="PRO_5037176752" evidence="6">
    <location>
        <begin position="19"/>
        <end position="130"/>
    </location>
</feature>
<dbReference type="AlphaFoldDB" id="A0A944ME43"/>
<comment type="caution">
    <text evidence="8">The sequence shown here is derived from an EMBL/GenBank/DDBJ whole genome shotgun (WGS) entry which is preliminary data.</text>
</comment>
<evidence type="ECO:0000256" key="1">
    <source>
        <dbReference type="ARBA" id="ARBA00022617"/>
    </source>
</evidence>
<keyword evidence="3 4" id="KW-0408">Iron</keyword>
<evidence type="ECO:0000313" key="8">
    <source>
        <dbReference type="EMBL" id="MBT2990188.1"/>
    </source>
</evidence>
<dbReference type="SUPFAM" id="SSF46626">
    <property type="entry name" value="Cytochrome c"/>
    <property type="match status" value="1"/>
</dbReference>
<feature type="compositionally biased region" description="Basic and acidic residues" evidence="5">
    <location>
        <begin position="59"/>
        <end position="70"/>
    </location>
</feature>
<proteinExistence type="predicted"/>
<keyword evidence="6" id="KW-0732">Signal</keyword>
<dbReference type="Gene3D" id="1.10.760.10">
    <property type="entry name" value="Cytochrome c-like domain"/>
    <property type="match status" value="1"/>
</dbReference>
<dbReference type="Proteomes" id="UP000770889">
    <property type="component" value="Unassembled WGS sequence"/>
</dbReference>
<evidence type="ECO:0000259" key="7">
    <source>
        <dbReference type="PROSITE" id="PS51007"/>
    </source>
</evidence>
<sequence>MRYLFFFALTTVAASLQANSLESILTAYEAKGAGPFSAQQGSEQWQRVVTHAGKGKPRSCGDCHGEDLKSPGRHAKTGKRIEPMAPSVNPMRLTDAKKIEKWFKRNCKWTWGRVCTDQEKGDLLLYLQQQ</sequence>
<dbReference type="GO" id="GO:0009055">
    <property type="term" value="F:electron transfer activity"/>
    <property type="evidence" value="ECO:0007669"/>
    <property type="project" value="InterPro"/>
</dbReference>
<dbReference type="InterPro" id="IPR015170">
    <property type="entry name" value="DUF1924_SHP"/>
</dbReference>
<dbReference type="PROSITE" id="PS51007">
    <property type="entry name" value="CYTC"/>
    <property type="match status" value="1"/>
</dbReference>
<dbReference type="GO" id="GO:0020037">
    <property type="term" value="F:heme binding"/>
    <property type="evidence" value="ECO:0007669"/>
    <property type="project" value="InterPro"/>
</dbReference>
<name>A0A944ME43_9GAMM</name>
<accession>A0A944ME43</accession>
<dbReference type="EMBL" id="JAHHGM010000014">
    <property type="protein sequence ID" value="MBT2990188.1"/>
    <property type="molecule type" value="Genomic_DNA"/>
</dbReference>
<reference evidence="8 9" key="1">
    <citation type="submission" date="2021-05" db="EMBL/GenBank/DDBJ databases">
        <title>Genetic and Functional Diversity in Clade A Lucinid endosymbionts from the Bahamas.</title>
        <authorList>
            <person name="Giani N.M."/>
            <person name="Engel A.S."/>
            <person name="Campbell B.J."/>
        </authorList>
    </citation>
    <scope>NUCLEOTIDE SEQUENCE [LARGE SCALE GENOMIC DNA]</scope>
    <source>
        <strain evidence="8">LUC16012Gg_MoonRockCtena</strain>
    </source>
</reference>
<organism evidence="8 9">
    <name type="scientific">Candidatus Thiodiazotropha taylori</name>
    <dbReference type="NCBI Taxonomy" id="2792791"/>
    <lineage>
        <taxon>Bacteria</taxon>
        <taxon>Pseudomonadati</taxon>
        <taxon>Pseudomonadota</taxon>
        <taxon>Gammaproteobacteria</taxon>
        <taxon>Chromatiales</taxon>
        <taxon>Sedimenticolaceae</taxon>
        <taxon>Candidatus Thiodiazotropha</taxon>
    </lineage>
</organism>
<dbReference type="Pfam" id="PF09086">
    <property type="entry name" value="DUF1924"/>
    <property type="match status" value="1"/>
</dbReference>
<evidence type="ECO:0000256" key="2">
    <source>
        <dbReference type="ARBA" id="ARBA00022723"/>
    </source>
</evidence>
<feature type="domain" description="Cytochrome c" evidence="7">
    <location>
        <begin position="27"/>
        <end position="130"/>
    </location>
</feature>
<evidence type="ECO:0000313" key="9">
    <source>
        <dbReference type="Proteomes" id="UP000770889"/>
    </source>
</evidence>
<feature type="region of interest" description="Disordered" evidence="5">
    <location>
        <begin position="53"/>
        <end position="87"/>
    </location>
</feature>
<gene>
    <name evidence="8" type="ORF">KME65_14635</name>
</gene>
<feature type="signal peptide" evidence="6">
    <location>
        <begin position="1"/>
        <end position="18"/>
    </location>
</feature>
<dbReference type="InterPro" id="IPR036909">
    <property type="entry name" value="Cyt_c-like_dom_sf"/>
</dbReference>
<keyword evidence="1 4" id="KW-0349">Heme</keyword>
<dbReference type="InterPro" id="IPR009056">
    <property type="entry name" value="Cyt_c-like_dom"/>
</dbReference>
<keyword evidence="2 4" id="KW-0479">Metal-binding</keyword>
<evidence type="ECO:0000256" key="4">
    <source>
        <dbReference type="PROSITE-ProRule" id="PRU00433"/>
    </source>
</evidence>
<evidence type="ECO:0000256" key="6">
    <source>
        <dbReference type="SAM" id="SignalP"/>
    </source>
</evidence>
<evidence type="ECO:0000256" key="3">
    <source>
        <dbReference type="ARBA" id="ARBA00023004"/>
    </source>
</evidence>
<dbReference type="GO" id="GO:0046872">
    <property type="term" value="F:metal ion binding"/>
    <property type="evidence" value="ECO:0007669"/>
    <property type="project" value="UniProtKB-KW"/>
</dbReference>
<protein>
    <submittedName>
        <fullName evidence="8">DUF1924 domain-containing protein</fullName>
    </submittedName>
</protein>
<evidence type="ECO:0000256" key="5">
    <source>
        <dbReference type="SAM" id="MobiDB-lite"/>
    </source>
</evidence>